<feature type="domain" description="Calcineurin-like phosphoesterase" evidence="3">
    <location>
        <begin position="131"/>
        <end position="312"/>
    </location>
</feature>
<sequence>MLRKILFILLLADLLYSPSTIIAQKQDKPVIARKPYLQSAIADSLTILWRTNEGSSCSVAYKSKSSTDWKYQKGQIRKTNTGLIENEVVLHELSPSTTYEYKIFTDNLSLAESETYYFKAPLASNTKSFSFFAVGDIGEPIEEGGTPDKLAKALAPYKDSVNFGLLLGDIIYPDGRSKDYDVNLFDHFGGVFPYVPVFTVLGNHDWHKPENNYMKEWKLPGNEHYYSFDKGSAHFIALDTKNGEMYDYKEQLEWLKQDLQKIPDTTQWRIVFLHHNGKSCTYKNDYEAVMSLYPLFEKYNVDLVLNGHAHTYERLNPMDGKGNVTSSSNSIKYSSPKGFVSITVGSGGKLRGVGTDPTPFSPDPENCEYKGLVAAYAHKWAFLFLTIEGNQLKAEAISTENHKVLDSFSIEK</sequence>
<comment type="caution">
    <text evidence="5">The sequence shown here is derived from an EMBL/GenBank/DDBJ whole genome shotgun (WGS) entry which is preliminary data.</text>
</comment>
<evidence type="ECO:0008006" key="7">
    <source>
        <dbReference type="Google" id="ProtNLM"/>
    </source>
</evidence>
<evidence type="ECO:0000313" key="6">
    <source>
        <dbReference type="Proteomes" id="UP000636010"/>
    </source>
</evidence>
<evidence type="ECO:0000256" key="1">
    <source>
        <dbReference type="ARBA" id="ARBA00022729"/>
    </source>
</evidence>
<gene>
    <name evidence="5" type="ORF">GCM10011506_00520</name>
</gene>
<name>A0ABQ1L7S6_9BACT</name>
<dbReference type="EMBL" id="BMEC01000001">
    <property type="protein sequence ID" value="GGC19351.1"/>
    <property type="molecule type" value="Genomic_DNA"/>
</dbReference>
<dbReference type="InterPro" id="IPR008963">
    <property type="entry name" value="Purple_acid_Pase-like_N"/>
</dbReference>
<evidence type="ECO:0000256" key="2">
    <source>
        <dbReference type="SAM" id="SignalP"/>
    </source>
</evidence>
<dbReference type="SUPFAM" id="SSF56300">
    <property type="entry name" value="Metallo-dependent phosphatases"/>
    <property type="match status" value="1"/>
</dbReference>
<feature type="domain" description="Purple acid phosphatase N-terminal" evidence="4">
    <location>
        <begin position="41"/>
        <end position="119"/>
    </location>
</feature>
<dbReference type="Proteomes" id="UP000636010">
    <property type="component" value="Unassembled WGS sequence"/>
</dbReference>
<dbReference type="Pfam" id="PF16656">
    <property type="entry name" value="Pur_ac_phosph_N"/>
    <property type="match status" value="1"/>
</dbReference>
<dbReference type="PANTHER" id="PTHR45867:SF3">
    <property type="entry name" value="ACID PHOSPHATASE TYPE 7"/>
    <property type="match status" value="1"/>
</dbReference>
<dbReference type="RefSeq" id="WP_188459794.1">
    <property type="nucleotide sequence ID" value="NZ_BAABHU010000001.1"/>
</dbReference>
<dbReference type="InterPro" id="IPR004843">
    <property type="entry name" value="Calcineurin-like_PHP"/>
</dbReference>
<keyword evidence="1 2" id="KW-0732">Signal</keyword>
<dbReference type="PANTHER" id="PTHR45867">
    <property type="entry name" value="PURPLE ACID PHOSPHATASE"/>
    <property type="match status" value="1"/>
</dbReference>
<reference evidence="6" key="1">
    <citation type="journal article" date="2019" name="Int. J. Syst. Evol. Microbiol.">
        <title>The Global Catalogue of Microorganisms (GCM) 10K type strain sequencing project: providing services to taxonomists for standard genome sequencing and annotation.</title>
        <authorList>
            <consortium name="The Broad Institute Genomics Platform"/>
            <consortium name="The Broad Institute Genome Sequencing Center for Infectious Disease"/>
            <person name="Wu L."/>
            <person name="Ma J."/>
        </authorList>
    </citation>
    <scope>NUCLEOTIDE SEQUENCE [LARGE SCALE GENOMIC DNA]</scope>
    <source>
        <strain evidence="6">CGMCC 1.10832</strain>
    </source>
</reference>
<accession>A0ABQ1L7S6</accession>
<dbReference type="SUPFAM" id="SSF49363">
    <property type="entry name" value="Purple acid phosphatase, N-terminal domain"/>
    <property type="match status" value="1"/>
</dbReference>
<feature type="signal peptide" evidence="2">
    <location>
        <begin position="1"/>
        <end position="23"/>
    </location>
</feature>
<protein>
    <recommendedName>
        <fullName evidence="7">Calcineurin-like phosphoesterase domain-containing protein</fullName>
    </recommendedName>
</protein>
<proteinExistence type="predicted"/>
<organism evidence="5 6">
    <name type="scientific">Marivirga lumbricoides</name>
    <dbReference type="NCBI Taxonomy" id="1046115"/>
    <lineage>
        <taxon>Bacteria</taxon>
        <taxon>Pseudomonadati</taxon>
        <taxon>Bacteroidota</taxon>
        <taxon>Cytophagia</taxon>
        <taxon>Cytophagales</taxon>
        <taxon>Marivirgaceae</taxon>
        <taxon>Marivirga</taxon>
    </lineage>
</organism>
<evidence type="ECO:0000259" key="3">
    <source>
        <dbReference type="Pfam" id="PF00149"/>
    </source>
</evidence>
<feature type="chain" id="PRO_5046144768" description="Calcineurin-like phosphoesterase domain-containing protein" evidence="2">
    <location>
        <begin position="24"/>
        <end position="412"/>
    </location>
</feature>
<dbReference type="Gene3D" id="2.60.40.380">
    <property type="entry name" value="Purple acid phosphatase-like, N-terminal"/>
    <property type="match status" value="1"/>
</dbReference>
<dbReference type="Pfam" id="PF00149">
    <property type="entry name" value="Metallophos"/>
    <property type="match status" value="1"/>
</dbReference>
<keyword evidence="6" id="KW-1185">Reference proteome</keyword>
<dbReference type="InterPro" id="IPR029052">
    <property type="entry name" value="Metallo-depent_PP-like"/>
</dbReference>
<evidence type="ECO:0000313" key="5">
    <source>
        <dbReference type="EMBL" id="GGC19351.1"/>
    </source>
</evidence>
<dbReference type="Gene3D" id="3.60.21.10">
    <property type="match status" value="1"/>
</dbReference>
<dbReference type="InterPro" id="IPR015914">
    <property type="entry name" value="PAPs_N"/>
</dbReference>
<evidence type="ECO:0000259" key="4">
    <source>
        <dbReference type="Pfam" id="PF16656"/>
    </source>
</evidence>